<proteinExistence type="predicted"/>
<evidence type="ECO:0000313" key="3">
    <source>
        <dbReference type="Proteomes" id="UP000041254"/>
    </source>
</evidence>
<organism evidence="2 3">
    <name type="scientific">Vitrella brassicaformis (strain CCMP3155)</name>
    <dbReference type="NCBI Taxonomy" id="1169540"/>
    <lineage>
        <taxon>Eukaryota</taxon>
        <taxon>Sar</taxon>
        <taxon>Alveolata</taxon>
        <taxon>Colpodellida</taxon>
        <taxon>Vitrellaceae</taxon>
        <taxon>Vitrella</taxon>
    </lineage>
</organism>
<feature type="compositionally biased region" description="Polar residues" evidence="1">
    <location>
        <begin position="35"/>
        <end position="51"/>
    </location>
</feature>
<dbReference type="AlphaFoldDB" id="A0A0G4H1V5"/>
<keyword evidence="3" id="KW-1185">Reference proteome</keyword>
<name>A0A0G4H1V5_VITBC</name>
<dbReference type="Proteomes" id="UP000041254">
    <property type="component" value="Unassembled WGS sequence"/>
</dbReference>
<gene>
    <name evidence="2" type="ORF">Vbra_10514</name>
</gene>
<dbReference type="VEuPathDB" id="CryptoDB:Vbra_10514"/>
<accession>A0A0G4H1V5</accession>
<evidence type="ECO:0000256" key="1">
    <source>
        <dbReference type="SAM" id="MobiDB-lite"/>
    </source>
</evidence>
<dbReference type="InParanoid" id="A0A0G4H1V5"/>
<feature type="region of interest" description="Disordered" evidence="1">
    <location>
        <begin position="35"/>
        <end position="67"/>
    </location>
</feature>
<dbReference type="EMBL" id="CDMY01000940">
    <property type="protein sequence ID" value="CEM37489.1"/>
    <property type="molecule type" value="Genomic_DNA"/>
</dbReference>
<protein>
    <submittedName>
        <fullName evidence="2">Uncharacterized protein</fullName>
    </submittedName>
</protein>
<reference evidence="2 3" key="1">
    <citation type="submission" date="2014-11" db="EMBL/GenBank/DDBJ databases">
        <authorList>
            <person name="Zhu J."/>
            <person name="Qi W."/>
            <person name="Song R."/>
        </authorList>
    </citation>
    <scope>NUCLEOTIDE SEQUENCE [LARGE SCALE GENOMIC DNA]</scope>
</reference>
<sequence>MLLVQATPQARPLQPDLVKTIVTEPMKLRHPLSAFTHSESALSTGPTSRRIQNSDKEEELAPEWKSP</sequence>
<evidence type="ECO:0000313" key="2">
    <source>
        <dbReference type="EMBL" id="CEM37489.1"/>
    </source>
</evidence>